<feature type="region of interest" description="Disordered" evidence="1">
    <location>
        <begin position="1"/>
        <end position="21"/>
    </location>
</feature>
<proteinExistence type="predicted"/>
<keyword evidence="3" id="KW-1185">Reference proteome</keyword>
<gene>
    <name evidence="2" type="ORF">V6N12_067217</name>
</gene>
<dbReference type="Proteomes" id="UP001472677">
    <property type="component" value="Unassembled WGS sequence"/>
</dbReference>
<organism evidence="2 3">
    <name type="scientific">Hibiscus sabdariffa</name>
    <name type="common">roselle</name>
    <dbReference type="NCBI Taxonomy" id="183260"/>
    <lineage>
        <taxon>Eukaryota</taxon>
        <taxon>Viridiplantae</taxon>
        <taxon>Streptophyta</taxon>
        <taxon>Embryophyta</taxon>
        <taxon>Tracheophyta</taxon>
        <taxon>Spermatophyta</taxon>
        <taxon>Magnoliopsida</taxon>
        <taxon>eudicotyledons</taxon>
        <taxon>Gunneridae</taxon>
        <taxon>Pentapetalae</taxon>
        <taxon>rosids</taxon>
        <taxon>malvids</taxon>
        <taxon>Malvales</taxon>
        <taxon>Malvaceae</taxon>
        <taxon>Malvoideae</taxon>
        <taxon>Hibiscus</taxon>
    </lineage>
</organism>
<evidence type="ECO:0000256" key="1">
    <source>
        <dbReference type="SAM" id="MobiDB-lite"/>
    </source>
</evidence>
<evidence type="ECO:0000313" key="3">
    <source>
        <dbReference type="Proteomes" id="UP001472677"/>
    </source>
</evidence>
<sequence>MAEKTSSEGGEVVINVPKEPEALDPKQSAKAFVVKDGKDEENMRCCCGGAHSRRTKIYFSRNALSLASASSCQSLSHGVSRPCTQEGLI</sequence>
<dbReference type="EMBL" id="JBBPBM010000128">
    <property type="protein sequence ID" value="KAK8505247.1"/>
    <property type="molecule type" value="Genomic_DNA"/>
</dbReference>
<comment type="caution">
    <text evidence="2">The sequence shown here is derived from an EMBL/GenBank/DDBJ whole genome shotgun (WGS) entry which is preliminary data.</text>
</comment>
<evidence type="ECO:0000313" key="2">
    <source>
        <dbReference type="EMBL" id="KAK8505247.1"/>
    </source>
</evidence>
<reference evidence="2 3" key="1">
    <citation type="journal article" date="2024" name="G3 (Bethesda)">
        <title>Genome assembly of Hibiscus sabdariffa L. provides insights into metabolisms of medicinal natural products.</title>
        <authorList>
            <person name="Kim T."/>
        </authorList>
    </citation>
    <scope>NUCLEOTIDE SEQUENCE [LARGE SCALE GENOMIC DNA]</scope>
    <source>
        <strain evidence="2">TK-2024</strain>
        <tissue evidence="2">Old leaves</tissue>
    </source>
</reference>
<protein>
    <submittedName>
        <fullName evidence="2">Uncharacterized protein</fullName>
    </submittedName>
</protein>
<accession>A0ABR2BDN1</accession>
<name>A0ABR2BDN1_9ROSI</name>